<dbReference type="AlphaFoldDB" id="A0AAN9PKW3"/>
<evidence type="ECO:0000313" key="2">
    <source>
        <dbReference type="EMBL" id="KAK7301534.1"/>
    </source>
</evidence>
<feature type="region of interest" description="Disordered" evidence="1">
    <location>
        <begin position="45"/>
        <end position="74"/>
    </location>
</feature>
<name>A0AAN9PKW3_CLITE</name>
<proteinExistence type="predicted"/>
<organism evidence="2 3">
    <name type="scientific">Clitoria ternatea</name>
    <name type="common">Butterfly pea</name>
    <dbReference type="NCBI Taxonomy" id="43366"/>
    <lineage>
        <taxon>Eukaryota</taxon>
        <taxon>Viridiplantae</taxon>
        <taxon>Streptophyta</taxon>
        <taxon>Embryophyta</taxon>
        <taxon>Tracheophyta</taxon>
        <taxon>Spermatophyta</taxon>
        <taxon>Magnoliopsida</taxon>
        <taxon>eudicotyledons</taxon>
        <taxon>Gunneridae</taxon>
        <taxon>Pentapetalae</taxon>
        <taxon>rosids</taxon>
        <taxon>fabids</taxon>
        <taxon>Fabales</taxon>
        <taxon>Fabaceae</taxon>
        <taxon>Papilionoideae</taxon>
        <taxon>50 kb inversion clade</taxon>
        <taxon>NPAAA clade</taxon>
        <taxon>indigoferoid/millettioid clade</taxon>
        <taxon>Phaseoleae</taxon>
        <taxon>Clitoria</taxon>
    </lineage>
</organism>
<evidence type="ECO:0000313" key="3">
    <source>
        <dbReference type="Proteomes" id="UP001359559"/>
    </source>
</evidence>
<accession>A0AAN9PKW3</accession>
<reference evidence="2 3" key="1">
    <citation type="submission" date="2024-01" db="EMBL/GenBank/DDBJ databases">
        <title>The genomes of 5 underutilized Papilionoideae crops provide insights into root nodulation and disease resistance.</title>
        <authorList>
            <person name="Yuan L."/>
        </authorList>
    </citation>
    <scope>NUCLEOTIDE SEQUENCE [LARGE SCALE GENOMIC DNA]</scope>
    <source>
        <strain evidence="2">LY-2023</strain>
        <tissue evidence="2">Leaf</tissue>
    </source>
</reference>
<protein>
    <submittedName>
        <fullName evidence="2">Uncharacterized protein</fullName>
    </submittedName>
</protein>
<dbReference type="EMBL" id="JAYKXN010000003">
    <property type="protein sequence ID" value="KAK7301534.1"/>
    <property type="molecule type" value="Genomic_DNA"/>
</dbReference>
<gene>
    <name evidence="2" type="ORF">RJT34_12400</name>
</gene>
<comment type="caution">
    <text evidence="2">The sequence shown here is derived from an EMBL/GenBank/DDBJ whole genome shotgun (WGS) entry which is preliminary data.</text>
</comment>
<dbReference type="Proteomes" id="UP001359559">
    <property type="component" value="Unassembled WGS sequence"/>
</dbReference>
<sequence length="74" mass="8657">MKKLFLFFFQFCSDTKLMWLVKPRFDQPNQITKQALTLLQFCPPPKTKQHLSVQGRTEERDAVPAPVPESEVLH</sequence>
<evidence type="ECO:0000256" key="1">
    <source>
        <dbReference type="SAM" id="MobiDB-lite"/>
    </source>
</evidence>
<keyword evidence="3" id="KW-1185">Reference proteome</keyword>